<comment type="caution">
    <text evidence="4">The sequence shown here is derived from an EMBL/GenBank/DDBJ whole genome shotgun (WGS) entry which is preliminary data.</text>
</comment>
<evidence type="ECO:0000256" key="1">
    <source>
        <dbReference type="SAM" id="Coils"/>
    </source>
</evidence>
<dbReference type="RefSeq" id="WP_124793829.1">
    <property type="nucleotide sequence ID" value="NZ_RQYC01000001.1"/>
</dbReference>
<sequence>MNSFNQQQQEKINISQVLNQGITIQLQGVWNQMQNDALNHAFESYGKDIQESISLKSGGFTNQSMDVQQGFVAEAHHVGSFNIEAAAKGENNYRATRNVGTYNDPVADIHINTPDGTTKHQVKFYKDGKKTAAALSPQKYDGIGKIVPQDQVNEVKTAAGKQAKRNQETRPNISNSNQDTANNATDTLTSRDGKVSSKGLNRKGENSSEELVKEARIKKKGPEYKDKQRVRSEFNAMQYRNAVKSGAIGGMVSESASILLEFLRNDEPLTMADCEKAAKRVVISAAKGAGNALLVTGIQHIGQSLIDTASQQATNKAIGQTLGKHLIKGNVAAAIAQITTQLAQNLYKFSQGKIDSLELTSSTIGSVAHTVGASLAFNAGTGVATYIGTIFPAAVSGYAIFGTTLSTFGVMAVGTVFSIGFALAAGAYVSHFSSKGLKIASQDLSLALEQLNGGKINLSTYIGKVGKMSELTFDWSDALPFSGAISVISEYSARKNQLKRIQNDLLNQLDSLSEQEQELLSELANQYKQAIKSIDLQYEAARSDITRQASERFDVMEQELKQYLEVQYLWHAPIRKNYAENIVFLELEAKREKEKERRMQFFKEELSTLKDKIGSESNEVQCILQSIIQSRMVDLVPNNTGWDKACEFLYG</sequence>
<feature type="compositionally biased region" description="Polar residues" evidence="2">
    <location>
        <begin position="169"/>
        <end position="188"/>
    </location>
</feature>
<dbReference type="AlphaFoldDB" id="A0A3P2A864"/>
<accession>A0A3P2A864</accession>
<keyword evidence="3" id="KW-0812">Transmembrane</keyword>
<feature type="transmembrane region" description="Helical" evidence="3">
    <location>
        <begin position="383"/>
        <end position="401"/>
    </location>
</feature>
<reference evidence="4 5" key="1">
    <citation type="submission" date="2018-11" db="EMBL/GenBank/DDBJ databases">
        <title>Genomes From Bacteria Associated with the Canine Oral Cavity: a Test Case for Automated Genome-Based Taxonomic Assignment.</title>
        <authorList>
            <person name="Coil D.A."/>
            <person name="Jospin G."/>
            <person name="Darling A.E."/>
            <person name="Wallis C."/>
            <person name="Davis I.J."/>
            <person name="Harris S."/>
            <person name="Eisen J.A."/>
            <person name="Holcombe L.J."/>
            <person name="O'Flynn C."/>
        </authorList>
    </citation>
    <scope>NUCLEOTIDE SEQUENCE [LARGE SCALE GENOMIC DNA]</scope>
    <source>
        <strain evidence="4 5">COT-280</strain>
    </source>
</reference>
<feature type="transmembrane region" description="Helical" evidence="3">
    <location>
        <begin position="407"/>
        <end position="429"/>
    </location>
</feature>
<name>A0A3P2A864_9NEIS</name>
<keyword evidence="3" id="KW-1133">Transmembrane helix</keyword>
<dbReference type="EMBL" id="RQYC01000001">
    <property type="protein sequence ID" value="RRD91639.1"/>
    <property type="molecule type" value="Genomic_DNA"/>
</dbReference>
<keyword evidence="5" id="KW-1185">Reference proteome</keyword>
<evidence type="ECO:0000256" key="2">
    <source>
        <dbReference type="SAM" id="MobiDB-lite"/>
    </source>
</evidence>
<protein>
    <submittedName>
        <fullName evidence="4">Uncharacterized protein</fullName>
    </submittedName>
</protein>
<gene>
    <name evidence="4" type="ORF">EII21_01030</name>
</gene>
<evidence type="ECO:0000313" key="5">
    <source>
        <dbReference type="Proteomes" id="UP000269923"/>
    </source>
</evidence>
<evidence type="ECO:0000256" key="3">
    <source>
        <dbReference type="SAM" id="Phobius"/>
    </source>
</evidence>
<evidence type="ECO:0000313" key="4">
    <source>
        <dbReference type="EMBL" id="RRD91639.1"/>
    </source>
</evidence>
<organism evidence="4 5">
    <name type="scientific">Conchiformibius steedae</name>
    <dbReference type="NCBI Taxonomy" id="153493"/>
    <lineage>
        <taxon>Bacteria</taxon>
        <taxon>Pseudomonadati</taxon>
        <taxon>Pseudomonadota</taxon>
        <taxon>Betaproteobacteria</taxon>
        <taxon>Neisseriales</taxon>
        <taxon>Neisseriaceae</taxon>
        <taxon>Conchiformibius</taxon>
    </lineage>
</organism>
<feature type="coiled-coil region" evidence="1">
    <location>
        <begin position="488"/>
        <end position="533"/>
    </location>
</feature>
<keyword evidence="3" id="KW-0472">Membrane</keyword>
<feature type="coiled-coil region" evidence="1">
    <location>
        <begin position="575"/>
        <end position="612"/>
    </location>
</feature>
<keyword evidence="1" id="KW-0175">Coiled coil</keyword>
<dbReference type="OrthoDB" id="6747916at2"/>
<proteinExistence type="predicted"/>
<dbReference type="Proteomes" id="UP000269923">
    <property type="component" value="Unassembled WGS sequence"/>
</dbReference>
<feature type="region of interest" description="Disordered" evidence="2">
    <location>
        <begin position="157"/>
        <end position="211"/>
    </location>
</feature>
<feature type="compositionally biased region" description="Basic and acidic residues" evidence="2">
    <location>
        <begin position="202"/>
        <end position="211"/>
    </location>
</feature>